<dbReference type="SUPFAM" id="SSF55729">
    <property type="entry name" value="Acyl-CoA N-acyltransferases (Nat)"/>
    <property type="match status" value="1"/>
</dbReference>
<accession>A0A5P2BI86</accession>
<dbReference type="RefSeq" id="WP_150172181.1">
    <property type="nucleotide sequence ID" value="NZ_CP029193.1"/>
</dbReference>
<protein>
    <submittedName>
        <fullName evidence="3">GNAT family N-acetyltransferase</fullName>
    </submittedName>
</protein>
<feature type="compositionally biased region" description="Low complexity" evidence="1">
    <location>
        <begin position="12"/>
        <end position="22"/>
    </location>
</feature>
<dbReference type="Proteomes" id="UP000323046">
    <property type="component" value="Chromosome"/>
</dbReference>
<feature type="domain" description="N-acetyltransferase" evidence="2">
    <location>
        <begin position="63"/>
        <end position="206"/>
    </location>
</feature>
<dbReference type="InterPro" id="IPR000182">
    <property type="entry name" value="GNAT_dom"/>
</dbReference>
<evidence type="ECO:0000313" key="3">
    <source>
        <dbReference type="EMBL" id="QES29448.1"/>
    </source>
</evidence>
<dbReference type="PANTHER" id="PTHR42791:SF1">
    <property type="entry name" value="N-ACETYLTRANSFERASE DOMAIN-CONTAINING PROTEIN"/>
    <property type="match status" value="1"/>
</dbReference>
<evidence type="ECO:0000256" key="1">
    <source>
        <dbReference type="SAM" id="MobiDB-lite"/>
    </source>
</evidence>
<reference evidence="3 4" key="1">
    <citation type="submission" date="2018-05" db="EMBL/GenBank/DDBJ databases">
        <title>Streptomyces venezuelae.</title>
        <authorList>
            <person name="Kim W."/>
            <person name="Lee N."/>
            <person name="Cho B.-K."/>
        </authorList>
    </citation>
    <scope>NUCLEOTIDE SEQUENCE [LARGE SCALE GENOMIC DNA]</scope>
    <source>
        <strain evidence="3 4">ATCC 14583</strain>
    </source>
</reference>
<dbReference type="Gene3D" id="3.40.630.30">
    <property type="match status" value="1"/>
</dbReference>
<dbReference type="GO" id="GO:0016747">
    <property type="term" value="F:acyltransferase activity, transferring groups other than amino-acyl groups"/>
    <property type="evidence" value="ECO:0007669"/>
    <property type="project" value="InterPro"/>
</dbReference>
<dbReference type="PANTHER" id="PTHR42791">
    <property type="entry name" value="GNAT FAMILY ACETYLTRANSFERASE"/>
    <property type="match status" value="1"/>
</dbReference>
<evidence type="ECO:0000313" key="4">
    <source>
        <dbReference type="Proteomes" id="UP000323046"/>
    </source>
</evidence>
<organism evidence="3 4">
    <name type="scientific">Streptomyces venezuelae</name>
    <dbReference type="NCBI Taxonomy" id="54571"/>
    <lineage>
        <taxon>Bacteria</taxon>
        <taxon>Bacillati</taxon>
        <taxon>Actinomycetota</taxon>
        <taxon>Actinomycetes</taxon>
        <taxon>Kitasatosporales</taxon>
        <taxon>Streptomycetaceae</taxon>
        <taxon>Streptomyces</taxon>
    </lineage>
</organism>
<dbReference type="Pfam" id="PF00583">
    <property type="entry name" value="Acetyltransf_1"/>
    <property type="match status" value="1"/>
</dbReference>
<dbReference type="AlphaFoldDB" id="A0A5P2BI86"/>
<dbReference type="InterPro" id="IPR016181">
    <property type="entry name" value="Acyl_CoA_acyltransferase"/>
</dbReference>
<dbReference type="PROSITE" id="PS51186">
    <property type="entry name" value="GNAT"/>
    <property type="match status" value="1"/>
</dbReference>
<gene>
    <name evidence="3" type="ORF">DEJ47_26100</name>
</gene>
<dbReference type="OrthoDB" id="7057833at2"/>
<dbReference type="EMBL" id="CP029193">
    <property type="protein sequence ID" value="QES29448.1"/>
    <property type="molecule type" value="Genomic_DNA"/>
</dbReference>
<sequence length="212" mass="22627">MSRMSTPHAQETARPIPTPATADDAAAIGRTLALAFDDDPMMRWFFPDAATREEGLGRYFATLLTRQYVRHGLCERTSAAASFWVPPGAQDKAVPDAETLAELSEILGDRAPLFRDAVAAAAEHGPQEPHWYLAVLGADPAAQGQGHGAALLRSGLARADEAGVPVYLESSKQANLPVYEHFGFTVLGEVRLPGGGPTLWAMRRAPQARAGA</sequence>
<proteinExistence type="predicted"/>
<evidence type="ECO:0000259" key="2">
    <source>
        <dbReference type="PROSITE" id="PS51186"/>
    </source>
</evidence>
<dbReference type="CDD" id="cd04301">
    <property type="entry name" value="NAT_SF"/>
    <property type="match status" value="1"/>
</dbReference>
<dbReference type="InterPro" id="IPR052523">
    <property type="entry name" value="Trichothecene_AcTrans"/>
</dbReference>
<feature type="region of interest" description="Disordered" evidence="1">
    <location>
        <begin position="1"/>
        <end position="22"/>
    </location>
</feature>
<name>A0A5P2BI86_STRVZ</name>
<keyword evidence="4" id="KW-1185">Reference proteome</keyword>
<keyword evidence="3" id="KW-0808">Transferase</keyword>